<dbReference type="AlphaFoldDB" id="A0A1R2CQT3"/>
<proteinExistence type="predicted"/>
<dbReference type="PANTHER" id="PTHR12897:SF4">
    <property type="entry name" value="REGULATOR OF MON1-CCZ1 COMPLEX"/>
    <property type="match status" value="1"/>
</dbReference>
<sequence length="656" mass="75579">MELGIIEKWQHGSAVEMFYNSSQRRLVFKKFNYMYSKGVDDLKTYPYLDLLDFSAPFLSCCFSTNGSILAFQRNNHDLEFLLIETNQHFVLYGKNKNILGYHWLSNSLYSDMVVVSTTGIEFFKLFPKLSKIMTVRNYPLVVGHYWFESTEGILVAASSPPKLGQFSTFFVNQNKGAKFFNGQRFNCDLAPSVTDKWTESPPNITSLTGKKEIAALSSPHSVCLAYIYGTTYFIHLQCLTGRLKMFKVTHEKVSSVQEEIQLLVGSYGIRAVDNLLVMQNYTLQETYIIDIKSRKYSNSPFYIFWNDMKETLPDVVVKIKLVPMGESFNLSSDFFYDGKNISTLENCATIKTLKGRGGECAFPLSDSLVYIDKDICVDTKEGRCYKIVFNAPYIIQNHPDQVEAILFLLRRSNCKILAFQYLKRCLKNQIDLSVLSQFFAAISSYYKIAALEKKLRRAQTISIIDKNPRKFSSNSESDMKIEEGMTVLLQSDVFSILFQPLFEESTVPIQYFILVIQEYMRSLILQDLQVQQNIQILFVKLLLKSENYIMLQHQLQLRIISDSSELATLLLANSTKYPNFFQLAVDILYRIKALEKLIDTLIGANLIYEAVKIMQVRNAEKIDIMKIIKKCEETLDEKMTFTLTRMIKEWALLNES</sequence>
<protein>
    <submittedName>
        <fullName evidence="3">Uncharacterized protein</fullName>
    </submittedName>
</protein>
<dbReference type="Pfam" id="PF21029">
    <property type="entry name" value="RMC1_N"/>
    <property type="match status" value="1"/>
</dbReference>
<dbReference type="GO" id="GO:0031902">
    <property type="term" value="C:late endosome membrane"/>
    <property type="evidence" value="ECO:0007669"/>
    <property type="project" value="TreeGrafter"/>
</dbReference>
<reference evidence="3 4" key="1">
    <citation type="submission" date="2016-11" db="EMBL/GenBank/DDBJ databases">
        <title>The macronuclear genome of Stentor coeruleus: a giant cell with tiny introns.</title>
        <authorList>
            <person name="Slabodnick M."/>
            <person name="Ruby J.G."/>
            <person name="Reiff S.B."/>
            <person name="Swart E.C."/>
            <person name="Gosai S."/>
            <person name="Prabakaran S."/>
            <person name="Witkowska E."/>
            <person name="Larue G.E."/>
            <person name="Fisher S."/>
            <person name="Freeman R.M."/>
            <person name="Gunawardena J."/>
            <person name="Chu W."/>
            <person name="Stover N.A."/>
            <person name="Gregory B.D."/>
            <person name="Nowacki M."/>
            <person name="Derisi J."/>
            <person name="Roy S.W."/>
            <person name="Marshall W.F."/>
            <person name="Sood P."/>
        </authorList>
    </citation>
    <scope>NUCLEOTIDE SEQUENCE [LARGE SCALE GENOMIC DNA]</scope>
    <source>
        <strain evidence="3">WM001</strain>
    </source>
</reference>
<feature type="domain" description="Mic1" evidence="1">
    <location>
        <begin position="411"/>
        <end position="646"/>
    </location>
</feature>
<evidence type="ECO:0000259" key="1">
    <source>
        <dbReference type="Pfam" id="PF07035"/>
    </source>
</evidence>
<dbReference type="GO" id="GO:0035658">
    <property type="term" value="C:Mon1-Ccz1 complex"/>
    <property type="evidence" value="ECO:0007669"/>
    <property type="project" value="InterPro"/>
</dbReference>
<dbReference type="InterPro" id="IPR049040">
    <property type="entry name" value="RMC1_N"/>
</dbReference>
<comment type="caution">
    <text evidence="3">The sequence shown here is derived from an EMBL/GenBank/DDBJ whole genome shotgun (WGS) entry which is preliminary data.</text>
</comment>
<dbReference type="Pfam" id="PF07035">
    <property type="entry name" value="RMC1_C"/>
    <property type="match status" value="1"/>
</dbReference>
<feature type="domain" description="Regulator of MON1-CCZ1 complex N-terminal" evidence="2">
    <location>
        <begin position="55"/>
        <end position="128"/>
    </location>
</feature>
<dbReference type="InterPro" id="IPR009755">
    <property type="entry name" value="RMC1_C"/>
</dbReference>
<dbReference type="OrthoDB" id="305976at2759"/>
<name>A0A1R2CQT3_9CILI</name>
<dbReference type="GO" id="GO:0005765">
    <property type="term" value="C:lysosomal membrane"/>
    <property type="evidence" value="ECO:0007669"/>
    <property type="project" value="TreeGrafter"/>
</dbReference>
<dbReference type="Proteomes" id="UP000187209">
    <property type="component" value="Unassembled WGS sequence"/>
</dbReference>
<dbReference type="PANTHER" id="PTHR12897">
    <property type="entry name" value="COLON CANCER-ASSOCIATED PROTEIN MIC1"/>
    <property type="match status" value="1"/>
</dbReference>
<evidence type="ECO:0000313" key="3">
    <source>
        <dbReference type="EMBL" id="OMJ91366.1"/>
    </source>
</evidence>
<keyword evidence="4" id="KW-1185">Reference proteome</keyword>
<accession>A0A1R2CQT3</accession>
<dbReference type="EMBL" id="MPUH01000082">
    <property type="protein sequence ID" value="OMJ91366.1"/>
    <property type="molecule type" value="Genomic_DNA"/>
</dbReference>
<evidence type="ECO:0000313" key="4">
    <source>
        <dbReference type="Proteomes" id="UP000187209"/>
    </source>
</evidence>
<dbReference type="InterPro" id="IPR040371">
    <property type="entry name" value="RMC1"/>
</dbReference>
<organism evidence="3 4">
    <name type="scientific">Stentor coeruleus</name>
    <dbReference type="NCBI Taxonomy" id="5963"/>
    <lineage>
        <taxon>Eukaryota</taxon>
        <taxon>Sar</taxon>
        <taxon>Alveolata</taxon>
        <taxon>Ciliophora</taxon>
        <taxon>Postciliodesmatophora</taxon>
        <taxon>Heterotrichea</taxon>
        <taxon>Heterotrichida</taxon>
        <taxon>Stentoridae</taxon>
        <taxon>Stentor</taxon>
    </lineage>
</organism>
<gene>
    <name evidence="3" type="ORF">SteCoe_6044</name>
</gene>
<evidence type="ECO:0000259" key="2">
    <source>
        <dbReference type="Pfam" id="PF21029"/>
    </source>
</evidence>
<dbReference type="GO" id="GO:0010506">
    <property type="term" value="P:regulation of autophagy"/>
    <property type="evidence" value="ECO:0007669"/>
    <property type="project" value="InterPro"/>
</dbReference>